<sequence length="400" mass="42939">MNAAQINVVNLQFIAVVLAAILTVAWRNFARPQHAAVWACAYGVAFVAWFVNFVMLTFFTANPYFFTAIAILTCTSNALIAVGYLQRAGNERAWVPIYAGLTLATAALVAFAVVYPHRGLRDATWLCFSGVMLAVSAANVTSSIRTATTPERATVVMLVLFAALDFVVAGMGLRQGVDGGGGDLAAFRLTLILLYPPAFVGVGLATVFLVAADLAERMRSLAVSDLLTGIFNRRGFEEAAERAIRNAQRQRQPLALVVTDIDRFKAVNDRYGHNAGDRAIKHFATRMERMVRRGDLVGRVGGEEFALLLINTNASDALDVVERIRRDVSAMPVAGPEGIALTASFGVTGLRPGDTSLASMFARADRALYRSKVEGRDRVTCAEVMEEAAGGAKALTGDIA</sequence>
<feature type="transmembrane region" description="Helical" evidence="3">
    <location>
        <begin position="35"/>
        <end position="58"/>
    </location>
</feature>
<protein>
    <recommendedName>
        <fullName evidence="1">diguanylate cyclase</fullName>
        <ecNumber evidence="1">2.7.7.65</ecNumber>
    </recommendedName>
</protein>
<keyword evidence="6" id="KW-1185">Reference proteome</keyword>
<dbReference type="Gene3D" id="3.30.70.270">
    <property type="match status" value="1"/>
</dbReference>
<feature type="transmembrane region" description="Helical" evidence="3">
    <location>
        <begin position="185"/>
        <end position="211"/>
    </location>
</feature>
<dbReference type="SUPFAM" id="SSF55073">
    <property type="entry name" value="Nucleotide cyclase"/>
    <property type="match status" value="1"/>
</dbReference>
<gene>
    <name evidence="5" type="ORF">EOD43_04050</name>
</gene>
<keyword evidence="3" id="KW-0472">Membrane</keyword>
<dbReference type="FunFam" id="3.30.70.270:FF:000001">
    <property type="entry name" value="Diguanylate cyclase domain protein"/>
    <property type="match status" value="1"/>
</dbReference>
<feature type="transmembrane region" description="Helical" evidence="3">
    <location>
        <begin position="6"/>
        <end position="26"/>
    </location>
</feature>
<dbReference type="EC" id="2.7.7.65" evidence="1"/>
<keyword evidence="3" id="KW-1133">Transmembrane helix</keyword>
<dbReference type="SMART" id="SM00267">
    <property type="entry name" value="GGDEF"/>
    <property type="match status" value="1"/>
</dbReference>
<dbReference type="CDD" id="cd01949">
    <property type="entry name" value="GGDEF"/>
    <property type="match status" value="1"/>
</dbReference>
<dbReference type="PANTHER" id="PTHR45138:SF9">
    <property type="entry name" value="DIGUANYLATE CYCLASE DGCM-RELATED"/>
    <property type="match status" value="1"/>
</dbReference>
<dbReference type="InterPro" id="IPR050469">
    <property type="entry name" value="Diguanylate_Cyclase"/>
</dbReference>
<evidence type="ECO:0000256" key="2">
    <source>
        <dbReference type="ARBA" id="ARBA00034247"/>
    </source>
</evidence>
<dbReference type="AlphaFoldDB" id="A0A437M5R3"/>
<feature type="transmembrane region" description="Helical" evidence="3">
    <location>
        <begin position="97"/>
        <end position="117"/>
    </location>
</feature>
<evidence type="ECO:0000313" key="6">
    <source>
        <dbReference type="Proteomes" id="UP000282971"/>
    </source>
</evidence>
<dbReference type="PANTHER" id="PTHR45138">
    <property type="entry name" value="REGULATORY COMPONENTS OF SENSORY TRANSDUCTION SYSTEM"/>
    <property type="match status" value="1"/>
</dbReference>
<feature type="transmembrane region" description="Helical" evidence="3">
    <location>
        <begin position="64"/>
        <end position="85"/>
    </location>
</feature>
<reference evidence="5 6" key="1">
    <citation type="submission" date="2019-01" db="EMBL/GenBank/DDBJ databases">
        <authorList>
            <person name="Chen W.-M."/>
        </authorList>
    </citation>
    <scope>NUCLEOTIDE SEQUENCE [LARGE SCALE GENOMIC DNA]</scope>
    <source>
        <strain evidence="5 6">CCP-7</strain>
    </source>
</reference>
<dbReference type="EMBL" id="SACN01000001">
    <property type="protein sequence ID" value="RVT93080.1"/>
    <property type="molecule type" value="Genomic_DNA"/>
</dbReference>
<dbReference type="InterPro" id="IPR029787">
    <property type="entry name" value="Nucleotide_cyclase"/>
</dbReference>
<accession>A0A437M5R3</accession>
<dbReference type="GO" id="GO:0052621">
    <property type="term" value="F:diguanylate cyclase activity"/>
    <property type="evidence" value="ECO:0007669"/>
    <property type="project" value="UniProtKB-EC"/>
</dbReference>
<dbReference type="Proteomes" id="UP000282971">
    <property type="component" value="Unassembled WGS sequence"/>
</dbReference>
<dbReference type="Pfam" id="PF00990">
    <property type="entry name" value="GGDEF"/>
    <property type="match status" value="1"/>
</dbReference>
<evidence type="ECO:0000256" key="3">
    <source>
        <dbReference type="SAM" id="Phobius"/>
    </source>
</evidence>
<keyword evidence="3" id="KW-0812">Transmembrane</keyword>
<proteinExistence type="predicted"/>
<organism evidence="5 6">
    <name type="scientific">Sphingomonas crocodyli</name>
    <dbReference type="NCBI Taxonomy" id="1979270"/>
    <lineage>
        <taxon>Bacteria</taxon>
        <taxon>Pseudomonadati</taxon>
        <taxon>Pseudomonadota</taxon>
        <taxon>Alphaproteobacteria</taxon>
        <taxon>Sphingomonadales</taxon>
        <taxon>Sphingomonadaceae</taxon>
        <taxon>Sphingomonas</taxon>
    </lineage>
</organism>
<evidence type="ECO:0000256" key="1">
    <source>
        <dbReference type="ARBA" id="ARBA00012528"/>
    </source>
</evidence>
<comment type="catalytic activity">
    <reaction evidence="2">
        <text>2 GTP = 3',3'-c-di-GMP + 2 diphosphate</text>
        <dbReference type="Rhea" id="RHEA:24898"/>
        <dbReference type="ChEBI" id="CHEBI:33019"/>
        <dbReference type="ChEBI" id="CHEBI:37565"/>
        <dbReference type="ChEBI" id="CHEBI:58805"/>
        <dbReference type="EC" id="2.7.7.65"/>
    </reaction>
</comment>
<feature type="transmembrane region" description="Helical" evidence="3">
    <location>
        <begin position="153"/>
        <end position="173"/>
    </location>
</feature>
<evidence type="ECO:0000259" key="4">
    <source>
        <dbReference type="PROSITE" id="PS50887"/>
    </source>
</evidence>
<name>A0A437M5R3_9SPHN</name>
<feature type="domain" description="GGDEF" evidence="4">
    <location>
        <begin position="252"/>
        <end position="384"/>
    </location>
</feature>
<evidence type="ECO:0000313" key="5">
    <source>
        <dbReference type="EMBL" id="RVT93080.1"/>
    </source>
</evidence>
<feature type="transmembrane region" description="Helical" evidence="3">
    <location>
        <begin position="123"/>
        <end position="141"/>
    </location>
</feature>
<dbReference type="InterPro" id="IPR000160">
    <property type="entry name" value="GGDEF_dom"/>
</dbReference>
<comment type="caution">
    <text evidence="5">The sequence shown here is derived from an EMBL/GenBank/DDBJ whole genome shotgun (WGS) entry which is preliminary data.</text>
</comment>
<dbReference type="PROSITE" id="PS50887">
    <property type="entry name" value="GGDEF"/>
    <property type="match status" value="1"/>
</dbReference>
<dbReference type="NCBIfam" id="TIGR00254">
    <property type="entry name" value="GGDEF"/>
    <property type="match status" value="1"/>
</dbReference>
<dbReference type="OrthoDB" id="9812260at2"/>
<dbReference type="RefSeq" id="WP_127741334.1">
    <property type="nucleotide sequence ID" value="NZ_SACN01000001.1"/>
</dbReference>
<dbReference type="InterPro" id="IPR043128">
    <property type="entry name" value="Rev_trsase/Diguanyl_cyclase"/>
</dbReference>